<feature type="transmembrane region" description="Helical" evidence="1">
    <location>
        <begin position="116"/>
        <end position="136"/>
    </location>
</feature>
<evidence type="ECO:0000259" key="2">
    <source>
        <dbReference type="Pfam" id="PF04892"/>
    </source>
</evidence>
<dbReference type="PANTHER" id="PTHR28008">
    <property type="entry name" value="DOMAIN PROTEIN, PUTATIVE (AFU_ORTHOLOGUE AFUA_3G10980)-RELATED"/>
    <property type="match status" value="1"/>
</dbReference>
<keyword evidence="1" id="KW-0472">Membrane</keyword>
<keyword evidence="1" id="KW-0812">Transmembrane</keyword>
<dbReference type="InterPro" id="IPR006976">
    <property type="entry name" value="VanZ-like"/>
</dbReference>
<comment type="caution">
    <text evidence="3">The sequence shown here is derived from an EMBL/GenBank/DDBJ whole genome shotgun (WGS) entry which is preliminary data.</text>
</comment>
<feature type="transmembrane region" description="Helical" evidence="1">
    <location>
        <begin position="83"/>
        <end position="104"/>
    </location>
</feature>
<protein>
    <submittedName>
        <fullName evidence="3">VanZ family protein</fullName>
    </submittedName>
</protein>
<keyword evidence="1" id="KW-1133">Transmembrane helix</keyword>
<feature type="transmembrane region" description="Helical" evidence="1">
    <location>
        <begin position="7"/>
        <end position="24"/>
    </location>
</feature>
<feature type="transmembrane region" description="Helical" evidence="1">
    <location>
        <begin position="60"/>
        <end position="78"/>
    </location>
</feature>
<dbReference type="Proteomes" id="UP001596039">
    <property type="component" value="Unassembled WGS sequence"/>
</dbReference>
<name>A0ABW0NMW5_9MICO</name>
<organism evidence="3 4">
    <name type="scientific">Lysinimonas soli</name>
    <dbReference type="NCBI Taxonomy" id="1074233"/>
    <lineage>
        <taxon>Bacteria</taxon>
        <taxon>Bacillati</taxon>
        <taxon>Actinomycetota</taxon>
        <taxon>Actinomycetes</taxon>
        <taxon>Micrococcales</taxon>
        <taxon>Microbacteriaceae</taxon>
        <taxon>Lysinimonas</taxon>
    </lineage>
</organism>
<dbReference type="Pfam" id="PF04892">
    <property type="entry name" value="VanZ"/>
    <property type="match status" value="1"/>
</dbReference>
<evidence type="ECO:0000313" key="3">
    <source>
        <dbReference type="EMBL" id="MFC5501303.1"/>
    </source>
</evidence>
<evidence type="ECO:0000256" key="1">
    <source>
        <dbReference type="SAM" id="Phobius"/>
    </source>
</evidence>
<feature type="domain" description="VanZ-like" evidence="2">
    <location>
        <begin position="14"/>
        <end position="131"/>
    </location>
</feature>
<dbReference type="PANTHER" id="PTHR28008:SF1">
    <property type="entry name" value="DOMAIN PROTEIN, PUTATIVE (AFU_ORTHOLOGUE AFUA_3G10980)-RELATED"/>
    <property type="match status" value="1"/>
</dbReference>
<dbReference type="RefSeq" id="WP_386738901.1">
    <property type="nucleotide sequence ID" value="NZ_JBHSMG010000001.1"/>
</dbReference>
<dbReference type="EMBL" id="JBHSMG010000001">
    <property type="protein sequence ID" value="MFC5501303.1"/>
    <property type="molecule type" value="Genomic_DNA"/>
</dbReference>
<keyword evidence="4" id="KW-1185">Reference proteome</keyword>
<accession>A0ABW0NMW5</accession>
<dbReference type="NCBIfam" id="NF037970">
    <property type="entry name" value="vanZ_1"/>
    <property type="match status" value="1"/>
</dbReference>
<gene>
    <name evidence="3" type="ORF">ACFPJ4_03500</name>
</gene>
<evidence type="ECO:0000313" key="4">
    <source>
        <dbReference type="Proteomes" id="UP001596039"/>
    </source>
</evidence>
<sequence>MFRHHPLLTVMTGLYLAAVGWLTLGPQPRALERASGLWQLLAWLHRHPSLEWIRFSTLEFSANVLMFVPIGVFLLLLLGRRRWWLAVLLGVLLSCGIEFTQLFLPGRVSDVRDLESNSIGAFAGVVIALVLTWPAAVRRRAQARVDAQARADAHPVARAGTAVPTRSASTSTW</sequence>
<reference evidence="4" key="1">
    <citation type="journal article" date="2019" name="Int. J. Syst. Evol. Microbiol.">
        <title>The Global Catalogue of Microorganisms (GCM) 10K type strain sequencing project: providing services to taxonomists for standard genome sequencing and annotation.</title>
        <authorList>
            <consortium name="The Broad Institute Genomics Platform"/>
            <consortium name="The Broad Institute Genome Sequencing Center for Infectious Disease"/>
            <person name="Wu L."/>
            <person name="Ma J."/>
        </authorList>
    </citation>
    <scope>NUCLEOTIDE SEQUENCE [LARGE SCALE GENOMIC DNA]</scope>
    <source>
        <strain evidence="4">CGMCC 4.6997</strain>
    </source>
</reference>
<proteinExistence type="predicted"/>